<feature type="chain" id="PRO_5043589329" evidence="11">
    <location>
        <begin position="26"/>
        <end position="254"/>
    </location>
</feature>
<dbReference type="InterPro" id="IPR036909">
    <property type="entry name" value="Cyt_c-like_dom_sf"/>
</dbReference>
<feature type="binding site" description="axial binding residue" evidence="9">
    <location>
        <position position="113"/>
    </location>
    <ligand>
        <name>heme c</name>
        <dbReference type="ChEBI" id="CHEBI:61717"/>
        <label>1</label>
    </ligand>
    <ligandPart>
        <name>Fe</name>
        <dbReference type="ChEBI" id="CHEBI:18248"/>
    </ligandPart>
</feature>
<evidence type="ECO:0000256" key="1">
    <source>
        <dbReference type="ARBA" id="ARBA00004418"/>
    </source>
</evidence>
<dbReference type="PIRSF" id="PIRSF000005">
    <property type="entry name" value="Cytochrome_c4"/>
    <property type="match status" value="1"/>
</dbReference>
<proteinExistence type="predicted"/>
<feature type="binding site" description="axial binding residue" evidence="9">
    <location>
        <position position="223"/>
    </location>
    <ligand>
        <name>heme c</name>
        <dbReference type="ChEBI" id="CHEBI:61717"/>
        <label>2</label>
    </ligand>
    <ligandPart>
        <name>Fe</name>
        <dbReference type="ChEBI" id="CHEBI:18248"/>
    </ligandPart>
</feature>
<organism evidence="13 14">
    <name type="scientific">Denitratimonas tolerans</name>
    <dbReference type="NCBI Taxonomy" id="1338420"/>
    <lineage>
        <taxon>Bacteria</taxon>
        <taxon>Pseudomonadati</taxon>
        <taxon>Pseudomonadota</taxon>
        <taxon>Gammaproteobacteria</taxon>
        <taxon>Lysobacterales</taxon>
        <taxon>Lysobacteraceae</taxon>
        <taxon>Denitratimonas</taxon>
    </lineage>
</organism>
<dbReference type="InterPro" id="IPR050597">
    <property type="entry name" value="Cytochrome_c_Oxidase_Subunit"/>
</dbReference>
<evidence type="ECO:0000256" key="9">
    <source>
        <dbReference type="PIRSR" id="PIRSR000005-2"/>
    </source>
</evidence>
<feature type="binding site" description="covalent" evidence="8">
    <location>
        <position position="176"/>
    </location>
    <ligand>
        <name>heme c</name>
        <dbReference type="ChEBI" id="CHEBI:61717"/>
        <label>2</label>
    </ligand>
</feature>
<feature type="signal peptide" evidence="11">
    <location>
        <begin position="1"/>
        <end position="25"/>
    </location>
</feature>
<dbReference type="GO" id="GO:0020037">
    <property type="term" value="F:heme binding"/>
    <property type="evidence" value="ECO:0007669"/>
    <property type="project" value="InterPro"/>
</dbReference>
<dbReference type="Pfam" id="PF00034">
    <property type="entry name" value="Cytochrom_C"/>
    <property type="match status" value="2"/>
</dbReference>
<feature type="compositionally biased region" description="Low complexity" evidence="10">
    <location>
        <begin position="37"/>
        <end position="47"/>
    </location>
</feature>
<evidence type="ECO:0000256" key="3">
    <source>
        <dbReference type="ARBA" id="ARBA00022617"/>
    </source>
</evidence>
<evidence type="ECO:0000256" key="6">
    <source>
        <dbReference type="ARBA" id="ARBA00022982"/>
    </source>
</evidence>
<feature type="domain" description="Cytochrome c" evidence="12">
    <location>
        <begin position="145"/>
        <end position="246"/>
    </location>
</feature>
<feature type="binding site" description="axial binding residue" evidence="9">
    <location>
        <position position="74"/>
    </location>
    <ligand>
        <name>heme c</name>
        <dbReference type="ChEBI" id="CHEBI:61717"/>
        <label>1</label>
    </ligand>
    <ligandPart>
        <name>Fe</name>
        <dbReference type="ChEBI" id="CHEBI:18248"/>
    </ligandPart>
</feature>
<comment type="PTM">
    <text evidence="8">Binds 2 heme c groups covalently per subunit.</text>
</comment>
<keyword evidence="6" id="KW-0249">Electron transport</keyword>
<protein>
    <submittedName>
        <fullName evidence="13">C-type cytochrome</fullName>
    </submittedName>
</protein>
<dbReference type="RefSeq" id="WP_337335461.1">
    <property type="nucleotide sequence ID" value="NZ_JBBDHC010000011.1"/>
</dbReference>
<feature type="binding site" description="covalent" evidence="8">
    <location>
        <position position="70"/>
    </location>
    <ligand>
        <name>heme c</name>
        <dbReference type="ChEBI" id="CHEBI:61717"/>
        <label>1</label>
    </ligand>
</feature>
<keyword evidence="2" id="KW-0813">Transport</keyword>
<evidence type="ECO:0000256" key="11">
    <source>
        <dbReference type="SAM" id="SignalP"/>
    </source>
</evidence>
<dbReference type="Proteomes" id="UP001364472">
    <property type="component" value="Unassembled WGS sequence"/>
</dbReference>
<keyword evidence="7 9" id="KW-0408">Iron</keyword>
<evidence type="ECO:0000256" key="4">
    <source>
        <dbReference type="ARBA" id="ARBA00022723"/>
    </source>
</evidence>
<keyword evidence="11" id="KW-0732">Signal</keyword>
<dbReference type="PANTHER" id="PTHR33751">
    <property type="entry name" value="CBB3-TYPE CYTOCHROME C OXIDASE SUBUNIT FIXP"/>
    <property type="match status" value="1"/>
</dbReference>
<accession>A0AAW9R621</accession>
<dbReference type="Gene3D" id="1.10.760.10">
    <property type="entry name" value="Cytochrome c-like domain"/>
    <property type="match status" value="2"/>
</dbReference>
<feature type="region of interest" description="Disordered" evidence="10">
    <location>
        <begin position="37"/>
        <end position="60"/>
    </location>
</feature>
<dbReference type="PROSITE" id="PS51007">
    <property type="entry name" value="CYTC"/>
    <property type="match status" value="2"/>
</dbReference>
<evidence type="ECO:0000256" key="5">
    <source>
        <dbReference type="ARBA" id="ARBA00022764"/>
    </source>
</evidence>
<dbReference type="SUPFAM" id="SSF46626">
    <property type="entry name" value="Cytochrome c"/>
    <property type="match status" value="2"/>
</dbReference>
<comment type="caution">
    <text evidence="13">The sequence shown here is derived from an EMBL/GenBank/DDBJ whole genome shotgun (WGS) entry which is preliminary data.</text>
</comment>
<evidence type="ECO:0000256" key="10">
    <source>
        <dbReference type="SAM" id="MobiDB-lite"/>
    </source>
</evidence>
<dbReference type="GO" id="GO:0009055">
    <property type="term" value="F:electron transfer activity"/>
    <property type="evidence" value="ECO:0007669"/>
    <property type="project" value="InterPro"/>
</dbReference>
<keyword evidence="5" id="KW-0574">Periplasm</keyword>
<evidence type="ECO:0000256" key="7">
    <source>
        <dbReference type="ARBA" id="ARBA00023004"/>
    </source>
</evidence>
<evidence type="ECO:0000259" key="12">
    <source>
        <dbReference type="PROSITE" id="PS51007"/>
    </source>
</evidence>
<evidence type="ECO:0000256" key="2">
    <source>
        <dbReference type="ARBA" id="ARBA00022448"/>
    </source>
</evidence>
<dbReference type="GO" id="GO:0005506">
    <property type="term" value="F:iron ion binding"/>
    <property type="evidence" value="ECO:0007669"/>
    <property type="project" value="InterPro"/>
</dbReference>
<feature type="domain" description="Cytochrome c" evidence="12">
    <location>
        <begin position="58"/>
        <end position="136"/>
    </location>
</feature>
<keyword evidence="4 9" id="KW-0479">Metal-binding</keyword>
<sequence length="254" mass="26065">MNLRCYCGMVVALALGLGLAFTASAQDTATPAEVTAAPEAEPAPAEVLTDAHGPALPGDAAAGEAKSAVCAACHGMDGNSMIPMYPKLAGQHEAYAARQLAMFQDGTRVDPVMLGMSAGLTPQDMRDLGAYYATLTITAGIADDSKLDDGRSFYEVGQALYRGGDTPRGIPACLSCHGPSGQGNPLSGYPALGGQHATYTVKQLESFRSGVAWGAGDNANTVMVDVARQLTDQEVQALASYIEGLHAAADVAAQ</sequence>
<feature type="binding site" description="covalent" evidence="8">
    <location>
        <position position="73"/>
    </location>
    <ligand>
        <name>heme c</name>
        <dbReference type="ChEBI" id="CHEBI:61717"/>
        <label>1</label>
    </ligand>
</feature>
<dbReference type="PANTHER" id="PTHR33751:SF9">
    <property type="entry name" value="CYTOCHROME C4"/>
    <property type="match status" value="1"/>
</dbReference>
<reference evidence="13 14" key="1">
    <citation type="journal article" date="2016" name="Antonie Van Leeuwenhoek">
        <title>Denitratimonas tolerans gen. nov., sp. nov., a denitrifying bacterium isolated from a bioreactor for tannery wastewater treatment.</title>
        <authorList>
            <person name="Han S.I."/>
            <person name="Kim J.O."/>
            <person name="Lee Y.R."/>
            <person name="Ekpeghere K.I."/>
            <person name="Koh S.C."/>
            <person name="Whang K.S."/>
        </authorList>
    </citation>
    <scope>NUCLEOTIDE SEQUENCE [LARGE SCALE GENOMIC DNA]</scope>
    <source>
        <strain evidence="13 14">KACC 17565</strain>
    </source>
</reference>
<dbReference type="GO" id="GO:0042597">
    <property type="term" value="C:periplasmic space"/>
    <property type="evidence" value="ECO:0007669"/>
    <property type="project" value="UniProtKB-SubCell"/>
</dbReference>
<feature type="binding site" description="covalent" evidence="8">
    <location>
        <position position="173"/>
    </location>
    <ligand>
        <name>heme c</name>
        <dbReference type="ChEBI" id="CHEBI:61717"/>
        <label>2</label>
    </ligand>
</feature>
<evidence type="ECO:0000313" key="14">
    <source>
        <dbReference type="Proteomes" id="UP001364472"/>
    </source>
</evidence>
<feature type="binding site" description="axial binding residue" evidence="9">
    <location>
        <position position="177"/>
    </location>
    <ligand>
        <name>heme c</name>
        <dbReference type="ChEBI" id="CHEBI:61717"/>
        <label>2</label>
    </ligand>
    <ligandPart>
        <name>Fe</name>
        <dbReference type="ChEBI" id="CHEBI:18248"/>
    </ligandPart>
</feature>
<name>A0AAW9R621_9GAMM</name>
<dbReference type="EMBL" id="JBBDHC010000011">
    <property type="protein sequence ID" value="MEJ1249742.1"/>
    <property type="molecule type" value="Genomic_DNA"/>
</dbReference>
<keyword evidence="14" id="KW-1185">Reference proteome</keyword>
<comment type="subcellular location">
    <subcellularLocation>
        <location evidence="1">Periplasm</location>
    </subcellularLocation>
</comment>
<dbReference type="InterPro" id="IPR024167">
    <property type="entry name" value="Cytochrome_c4-like"/>
</dbReference>
<gene>
    <name evidence="13" type="ORF">WB794_08675</name>
</gene>
<evidence type="ECO:0000256" key="8">
    <source>
        <dbReference type="PIRSR" id="PIRSR000005-1"/>
    </source>
</evidence>
<dbReference type="InterPro" id="IPR009056">
    <property type="entry name" value="Cyt_c-like_dom"/>
</dbReference>
<evidence type="ECO:0000313" key="13">
    <source>
        <dbReference type="EMBL" id="MEJ1249742.1"/>
    </source>
</evidence>
<keyword evidence="3 8" id="KW-0349">Heme</keyword>
<dbReference type="AlphaFoldDB" id="A0AAW9R621"/>